<dbReference type="CDD" id="cd12240">
    <property type="entry name" value="RRM_NCBP2"/>
    <property type="match status" value="1"/>
</dbReference>
<comment type="similarity">
    <text evidence="1 3">Belongs to the RRM NCBP2 family.</text>
</comment>
<dbReference type="InterPro" id="IPR027157">
    <property type="entry name" value="NCBP2"/>
</dbReference>
<comment type="subunit">
    <text evidence="3">Component of the nuclear cap-binding complex (CBC), a heterodimer composed of ncbp1/cbp80 and ncbp2/cbp20 that interacts with m7GpppG-capped RNA.</text>
</comment>
<dbReference type="PROSITE" id="PS50102">
    <property type="entry name" value="RRM"/>
    <property type="match status" value="1"/>
</dbReference>
<dbReference type="GO" id="GO:0045292">
    <property type="term" value="P:mRNA cis splicing, via spliceosome"/>
    <property type="evidence" value="ECO:0007669"/>
    <property type="project" value="InterPro"/>
</dbReference>
<comment type="function">
    <text evidence="3">Component of the cap-binding complex (CBC), which binds co-transcriptionally to the 5' cap of pre-mRNAs and is involved in various processes such as pre-mRNA splicing, translation regulation, nonsense-mediated mRNA decay, RNA-mediated gene silencing (RNAi) by microRNAs (miRNAs) and mRNA export. The CBC complex is involved in mRNA export from the nucleus, leading to the recruitment of the mRNA export machinery to the 5' end of mRNA and to mRNA export in a 5' to 3' direction through the nuclear pore. The CBC complex is also involved in mediating U snRNA and intronless mRNAs export from the nucleus. The CBC complex is essential for a pioneer round of mRNA translation, before steady state translation when the CBC complex is replaced by cytoplasmic cap-binding protein eIF4E. The pioneer round of mRNA translation mediated by the CBC complex plays a central role in nonsense-mediated mRNA decay (NMD), NMD only taking place in mRNAs bound to the CBC complex, but not on eIF4E-bound mRNAs. The CBC complex enhances NMD in mRNAs containing at least one exon-junction complex (EJC), promoting the interaction between upf1 and upf2. The CBC complex is also involved in 'failsafe' NMD, which is independent of the EJC complex, while it does not participate in Staufen-mediated mRNA decay (SMD). During cell proliferation, the CBC complex is also involved in microRNAs (miRNAs) biogenesis via its interaction with srrt/ars2, thereby being required for miRNA-mediated RNA interference. The CBC complex also acts as a negative regulator of parn, thereby acting as an inhibitor of mRNA deadenylation. In the CBC complex, ncbp2/cbp20 recognizes and binds capped RNAs (m7GpppG-capped RNA) but requires ncbp1/cbp80 to stabilize the movement of its N-terminal loop and lock the CBC into a high affinity cap-binding state with the cap structure. The conventional cap-binding complex with NCBP2 binds both small nuclear RNA (snRNA) and messenger (mRNA) and is involved in their export from the nucleus.</text>
</comment>
<evidence type="ECO:0000256" key="1">
    <source>
        <dbReference type="ARBA" id="ARBA00010725"/>
    </source>
</evidence>
<dbReference type="AlphaFoldDB" id="A0AAC8KFW8"/>
<keyword evidence="3" id="KW-0507">mRNA processing</keyword>
<organism evidence="5 6">
    <name type="scientific">Trichechus manatus latirostris</name>
    <name type="common">Florida manatee</name>
    <dbReference type="NCBI Taxonomy" id="127582"/>
    <lineage>
        <taxon>Eukaryota</taxon>
        <taxon>Metazoa</taxon>
        <taxon>Chordata</taxon>
        <taxon>Craniata</taxon>
        <taxon>Vertebrata</taxon>
        <taxon>Euteleostomi</taxon>
        <taxon>Mammalia</taxon>
        <taxon>Eutheria</taxon>
        <taxon>Afrotheria</taxon>
        <taxon>Sirenia</taxon>
        <taxon>Trichechidae</taxon>
        <taxon>Trichechus</taxon>
    </lineage>
</organism>
<evidence type="ECO:0000256" key="3">
    <source>
        <dbReference type="RuleBase" id="RU364036"/>
    </source>
</evidence>
<evidence type="ECO:0000259" key="4">
    <source>
        <dbReference type="PROSITE" id="PS50102"/>
    </source>
</evidence>
<dbReference type="Pfam" id="PF00076">
    <property type="entry name" value="RRM_1"/>
    <property type="match status" value="1"/>
</dbReference>
<dbReference type="CTD" id="392517"/>
<dbReference type="GO" id="GO:0000339">
    <property type="term" value="F:RNA cap binding"/>
    <property type="evidence" value="ECO:0007669"/>
    <property type="project" value="InterPro"/>
</dbReference>
<dbReference type="PANTHER" id="PTHR18847:SF7">
    <property type="entry name" value="NUCLEAR CAP-BINDING PROTEIN SUBUNIT 2"/>
    <property type="match status" value="1"/>
</dbReference>
<dbReference type="InterPro" id="IPR034148">
    <property type="entry name" value="NCBP2_RRM"/>
</dbReference>
<dbReference type="InterPro" id="IPR000504">
    <property type="entry name" value="RRM_dom"/>
</dbReference>
<dbReference type="InterPro" id="IPR012677">
    <property type="entry name" value="Nucleotide-bd_a/b_plait_sf"/>
</dbReference>
<protein>
    <recommendedName>
        <fullName evidence="3">Nuclear cap-binding protein subunit 2</fullName>
    </recommendedName>
    <alternativeName>
        <fullName evidence="3">20 kDa nuclear cap-binding protein</fullName>
    </alternativeName>
</protein>
<dbReference type="Gene3D" id="3.30.70.330">
    <property type="match status" value="1"/>
</dbReference>
<dbReference type="SUPFAM" id="SSF54928">
    <property type="entry name" value="RNA-binding domain, RBD"/>
    <property type="match status" value="1"/>
</dbReference>
<dbReference type="GO" id="GO:0005846">
    <property type="term" value="C:nuclear cap binding complex"/>
    <property type="evidence" value="ECO:0007669"/>
    <property type="project" value="InterPro"/>
</dbReference>
<keyword evidence="5" id="KW-1185">Reference proteome</keyword>
<proteinExistence type="inferred from homology"/>
<sequence length="127" mass="14940">MSNDLRMLRSDSSLELSLYRDQQFNGSNDELEKLLKESSLLYVGNLSFYTTEDEIYKLFGRCSDIKNVFMGLDKIKKMACGFCFVKYYNRADAENAMRFLNGTYLDDRIIRMDWDLGFRQGRQYGRG</sequence>
<name>A0AAC8KFW8_TRIMA</name>
<feature type="domain" description="RRM" evidence="4">
    <location>
        <begin position="39"/>
        <end position="117"/>
    </location>
</feature>
<dbReference type="GeneID" id="101347091"/>
<gene>
    <name evidence="6" type="primary">NCBP2L</name>
</gene>
<comment type="subcellular location">
    <subcellularLocation>
        <location evidence="3">Nucleus</location>
    </subcellularLocation>
</comment>
<dbReference type="RefSeq" id="XP_062422765.1">
    <property type="nucleotide sequence ID" value="XM_062566781.1"/>
</dbReference>
<accession>A0AAC8KFW8</accession>
<keyword evidence="2 3" id="KW-0694">RNA-binding</keyword>
<dbReference type="InterPro" id="IPR035979">
    <property type="entry name" value="RBD_domain_sf"/>
</dbReference>
<dbReference type="SMART" id="SM00360">
    <property type="entry name" value="RRM"/>
    <property type="match status" value="1"/>
</dbReference>
<keyword evidence="3" id="KW-0539">Nucleus</keyword>
<dbReference type="GO" id="GO:0005634">
    <property type="term" value="C:nucleus"/>
    <property type="evidence" value="ECO:0007669"/>
    <property type="project" value="UniProtKB-SubCell"/>
</dbReference>
<evidence type="ECO:0000313" key="5">
    <source>
        <dbReference type="Proteomes" id="UP000248480"/>
    </source>
</evidence>
<evidence type="ECO:0000313" key="6">
    <source>
        <dbReference type="RefSeq" id="XP_062422765.1"/>
    </source>
</evidence>
<evidence type="ECO:0000256" key="2">
    <source>
        <dbReference type="PROSITE-ProRule" id="PRU00176"/>
    </source>
</evidence>
<dbReference type="PANTHER" id="PTHR18847">
    <property type="entry name" value="20 KD NUCLEAR CAP BINDING PROTEIN"/>
    <property type="match status" value="1"/>
</dbReference>
<dbReference type="Proteomes" id="UP000248480">
    <property type="component" value="Unplaced"/>
</dbReference>
<reference evidence="6" key="1">
    <citation type="submission" date="2025-08" db="UniProtKB">
        <authorList>
            <consortium name="RefSeq"/>
        </authorList>
    </citation>
    <scope>IDENTIFICATION</scope>
</reference>
<keyword evidence="3" id="KW-0508">mRNA splicing</keyword>